<evidence type="ECO:0000313" key="1">
    <source>
        <dbReference type="EMBL" id="MFI9100503.1"/>
    </source>
</evidence>
<proteinExistence type="predicted"/>
<dbReference type="InterPro" id="IPR029063">
    <property type="entry name" value="SAM-dependent_MTases_sf"/>
</dbReference>
<dbReference type="Proteomes" id="UP001614394">
    <property type="component" value="Unassembled WGS sequence"/>
</dbReference>
<dbReference type="Gene3D" id="3.40.50.150">
    <property type="entry name" value="Vaccinia Virus protein VP39"/>
    <property type="match status" value="1"/>
</dbReference>
<dbReference type="GO" id="GO:0032259">
    <property type="term" value="P:methylation"/>
    <property type="evidence" value="ECO:0007669"/>
    <property type="project" value="UniProtKB-KW"/>
</dbReference>
<dbReference type="GO" id="GO:0008168">
    <property type="term" value="F:methyltransferase activity"/>
    <property type="evidence" value="ECO:0007669"/>
    <property type="project" value="UniProtKB-KW"/>
</dbReference>
<dbReference type="CDD" id="cd02440">
    <property type="entry name" value="AdoMet_MTases"/>
    <property type="match status" value="1"/>
</dbReference>
<name>A0ABW8C351_9ACTN</name>
<dbReference type="InterPro" id="IPR006764">
    <property type="entry name" value="SAM_dep_MeTrfase_SAV2177_type"/>
</dbReference>
<comment type="caution">
    <text evidence="1">The sequence shown here is derived from an EMBL/GenBank/DDBJ whole genome shotgun (WGS) entry which is preliminary data.</text>
</comment>
<protein>
    <submittedName>
        <fullName evidence="1">SAM-dependent methyltransferase</fullName>
        <ecNumber evidence="1">2.1.1.-</ecNumber>
    </submittedName>
</protein>
<dbReference type="EC" id="2.1.1.-" evidence="1"/>
<organism evidence="1 2">
    <name type="scientific">Streptomyces fildesensis</name>
    <dbReference type="NCBI Taxonomy" id="375757"/>
    <lineage>
        <taxon>Bacteria</taxon>
        <taxon>Bacillati</taxon>
        <taxon>Actinomycetota</taxon>
        <taxon>Actinomycetes</taxon>
        <taxon>Kitasatosporales</taxon>
        <taxon>Streptomycetaceae</taxon>
        <taxon>Streptomyces</taxon>
    </lineage>
</organism>
<accession>A0ABW8C351</accession>
<reference evidence="1 2" key="1">
    <citation type="submission" date="2024-10" db="EMBL/GenBank/DDBJ databases">
        <title>The Natural Products Discovery Center: Release of the First 8490 Sequenced Strains for Exploring Actinobacteria Biosynthetic Diversity.</title>
        <authorList>
            <person name="Kalkreuter E."/>
            <person name="Kautsar S.A."/>
            <person name="Yang D."/>
            <person name="Bader C.D."/>
            <person name="Teijaro C.N."/>
            <person name="Fluegel L."/>
            <person name="Davis C.M."/>
            <person name="Simpson J.R."/>
            <person name="Lauterbach L."/>
            <person name="Steele A.D."/>
            <person name="Gui C."/>
            <person name="Meng S."/>
            <person name="Li G."/>
            <person name="Viehrig K."/>
            <person name="Ye F."/>
            <person name="Su P."/>
            <person name="Kiefer A.F."/>
            <person name="Nichols A."/>
            <person name="Cepeda A.J."/>
            <person name="Yan W."/>
            <person name="Fan B."/>
            <person name="Jiang Y."/>
            <person name="Adhikari A."/>
            <person name="Zheng C.-J."/>
            <person name="Schuster L."/>
            <person name="Cowan T.M."/>
            <person name="Smanski M.J."/>
            <person name="Chevrette M.G."/>
            <person name="De Carvalho L.P.S."/>
            <person name="Shen B."/>
        </authorList>
    </citation>
    <scope>NUCLEOTIDE SEQUENCE [LARGE SCALE GENOMIC DNA]</scope>
    <source>
        <strain evidence="1 2">NPDC053399</strain>
    </source>
</reference>
<gene>
    <name evidence="1" type="ORF">ACIGXA_08240</name>
</gene>
<keyword evidence="1" id="KW-0489">Methyltransferase</keyword>
<keyword evidence="2" id="KW-1185">Reference proteome</keyword>
<dbReference type="PIRSF" id="PIRSF017393">
    <property type="entry name" value="MTase_SAV2177"/>
    <property type="match status" value="1"/>
</dbReference>
<dbReference type="Pfam" id="PF04672">
    <property type="entry name" value="Methyltransf_19"/>
    <property type="match status" value="1"/>
</dbReference>
<dbReference type="SUPFAM" id="SSF53335">
    <property type="entry name" value="S-adenosyl-L-methionine-dependent methyltransferases"/>
    <property type="match status" value="1"/>
</dbReference>
<sequence length="270" mass="28996">MERPSWAPADVDIETPSIARVYDYWVGGTHNFEVDRAVARQVEEANPALPKTFRANRAFLRRAGRELAGLGIRQFLDVGSGIPAEHNVHDAVFAAAPDSKVVYTDIDPVAVAHGRAILADEPRAAIFQGDLYKPKDIFEAPDTARLIDFDQPVGLILGAVLHFVPEENDPLALIRQFTDRLVPGSYLVLSHAGADEVPQAAPNVAKSYGGAVSEVIWRSTDQFTALFEGFQLIAPGVTPVTVWRPDADADVDGLGAGAPMLAGAALKPVV</sequence>
<keyword evidence="1" id="KW-0808">Transferase</keyword>
<dbReference type="EMBL" id="JBITYG010000002">
    <property type="protein sequence ID" value="MFI9100503.1"/>
    <property type="molecule type" value="Genomic_DNA"/>
</dbReference>
<dbReference type="RefSeq" id="WP_399645761.1">
    <property type="nucleotide sequence ID" value="NZ_JBITYG010000002.1"/>
</dbReference>
<evidence type="ECO:0000313" key="2">
    <source>
        <dbReference type="Proteomes" id="UP001614394"/>
    </source>
</evidence>